<dbReference type="PANTHER" id="PTHR14002">
    <property type="entry name" value="ENDOGLIN/TGF-BETA RECEPTOR TYPE III"/>
    <property type="match status" value="1"/>
</dbReference>
<dbReference type="Proteomes" id="UP000504606">
    <property type="component" value="Unplaced"/>
</dbReference>
<dbReference type="KEGG" id="foc:113213413"/>
<dbReference type="GeneID" id="113213413"/>
<dbReference type="InterPro" id="IPR058899">
    <property type="entry name" value="TGFBR3/Endoglin-like_N"/>
</dbReference>
<keyword evidence="8" id="KW-0325">Glycoprotein</keyword>
<evidence type="ECO:0000256" key="3">
    <source>
        <dbReference type="ARBA" id="ARBA00022692"/>
    </source>
</evidence>
<dbReference type="PROSITE" id="PS51034">
    <property type="entry name" value="ZP_2"/>
    <property type="match status" value="1"/>
</dbReference>
<evidence type="ECO:0000256" key="7">
    <source>
        <dbReference type="ARBA" id="ARBA00023157"/>
    </source>
</evidence>
<dbReference type="AlphaFoldDB" id="A0A6J1TC00"/>
<dbReference type="Pfam" id="PF26060">
    <property type="entry name" value="TGFBR3_N"/>
    <property type="match status" value="1"/>
</dbReference>
<protein>
    <submittedName>
        <fullName evidence="12">Uncharacterized protein LOC113213413 isoform X1</fullName>
    </submittedName>
</protein>
<evidence type="ECO:0000256" key="5">
    <source>
        <dbReference type="ARBA" id="ARBA00022989"/>
    </source>
</evidence>
<comment type="subcellular location">
    <subcellularLocation>
        <location evidence="1">Cell membrane</location>
        <topology evidence="1">Single-pass type I membrane protein</topology>
    </subcellularLocation>
</comment>
<keyword evidence="3 9" id="KW-0812">Transmembrane</keyword>
<feature type="domain" description="ZP" evidence="10">
    <location>
        <begin position="554"/>
        <end position="832"/>
    </location>
</feature>
<dbReference type="SMART" id="SM00241">
    <property type="entry name" value="ZP"/>
    <property type="match status" value="1"/>
</dbReference>
<evidence type="ECO:0000256" key="6">
    <source>
        <dbReference type="ARBA" id="ARBA00023136"/>
    </source>
</evidence>
<sequence length="960" mass="106809">MSESLKELKMMACIQILLTVIRISFAMASLPPQLILNKTAMDIYEESFERVCDLQQASVGLYLKPWQEIPQHAQGCWVPYFGPQGHGLLPEEVHIVHITDINRVIETLPHPKQIIVTVNLQLNDSFCQNSADDEFQSGLRKANFELSNSNIGIGNIEKNIPSILQFRDFPNRAPSKTLTFTSGQNSRPPISSNPKEQIIQRPLVLLLTSDQPVTWKIKEGACWKQEVVSKVQAIVERESAVVSDIALEVLSKTWVKRINRKSIQRYARRTFHGVASFTQAKAANAINISVGPYGSPHEITHSVPLRDKNKLNFCDFNSREDSQVVTASLIMPLSFQYCVLGQSNSTKSFVIEIQQSQLSAGRKRQKGSADFPGPGPTVTNLPRTVIYLSDNMTHQAHQAREKENFHSQNVTIFLKSYQPIQWVVFPSVQHTNLNIVTSSTDIIDCTNNCGTSITLSNRLLPQVGFDLLYEVLTETNTQVYYFRVEHVTGLALTIEGLSDETIHEPAKARKNNTSLFGFPSTALNQEDSSSDITNDFNERKKQILTILKSEMIIVCGKLMLEVFLPAPNLVELGVKVISLHDKSCQSHTNGSHFILASLLKDCGSDVHTTDGQASVISNEVIVDIATSNIQSDQVLSTPKAINPQLAQIGVPIACGWNEDYVRSIFNSRGDLPSEEDEEIDTSSSRSPSIYQLELYYQDSLSENLSPIKNKKLVKVFDRIYVRAWMDDAPYAQAVMESCWINNSPHSSLWHSQEKNVLISGMCPTEKHVNLEPQSLALSPSKTRSFLFSFQILKDFAFIGHEIYVHCQIGVCLSDLKYSKGKPVLCVDPREFCLHQKLLPQSSKLISTAHQVLTRGPLLLSSISQSFTPIFSLDTKCTDETVFPFSSSISMHMTVTIAICSFIIGIGLTASLWLIHHKTEPKQGGYHTRGHSLGSQSAVLGSSLSPHSACCSTNSQSVITS</sequence>
<gene>
    <name evidence="12" type="primary">LOC113213413</name>
</gene>
<evidence type="ECO:0000256" key="9">
    <source>
        <dbReference type="SAM" id="Phobius"/>
    </source>
</evidence>
<keyword evidence="5 9" id="KW-1133">Transmembrane helix</keyword>
<evidence type="ECO:0000259" key="10">
    <source>
        <dbReference type="PROSITE" id="PS51034"/>
    </source>
</evidence>
<dbReference type="InterPro" id="IPR042235">
    <property type="entry name" value="ZP-C_dom"/>
</dbReference>
<proteinExistence type="predicted"/>
<dbReference type="InterPro" id="IPR055355">
    <property type="entry name" value="ZP-C"/>
</dbReference>
<evidence type="ECO:0000256" key="4">
    <source>
        <dbReference type="ARBA" id="ARBA00022729"/>
    </source>
</evidence>
<reference evidence="12" key="1">
    <citation type="submission" date="2025-08" db="UniProtKB">
        <authorList>
            <consortium name="RefSeq"/>
        </authorList>
    </citation>
    <scope>IDENTIFICATION</scope>
    <source>
        <tissue evidence="12">Whole organism</tissue>
    </source>
</reference>
<organism evidence="11 12">
    <name type="scientific">Frankliniella occidentalis</name>
    <name type="common">Western flower thrips</name>
    <name type="synonym">Euthrips occidentalis</name>
    <dbReference type="NCBI Taxonomy" id="133901"/>
    <lineage>
        <taxon>Eukaryota</taxon>
        <taxon>Metazoa</taxon>
        <taxon>Ecdysozoa</taxon>
        <taxon>Arthropoda</taxon>
        <taxon>Hexapoda</taxon>
        <taxon>Insecta</taxon>
        <taxon>Pterygota</taxon>
        <taxon>Neoptera</taxon>
        <taxon>Paraneoptera</taxon>
        <taxon>Thysanoptera</taxon>
        <taxon>Terebrantia</taxon>
        <taxon>Thripoidea</taxon>
        <taxon>Thripidae</taxon>
        <taxon>Frankliniella</taxon>
    </lineage>
</organism>
<dbReference type="Gene3D" id="2.60.40.4100">
    <property type="entry name" value="Zona pellucida, ZP-C domain"/>
    <property type="match status" value="1"/>
</dbReference>
<feature type="transmembrane region" description="Helical" evidence="9">
    <location>
        <begin position="892"/>
        <end position="914"/>
    </location>
</feature>
<keyword evidence="4" id="KW-0732">Signal</keyword>
<dbReference type="Pfam" id="PF00100">
    <property type="entry name" value="Zona_pellucida"/>
    <property type="match status" value="1"/>
</dbReference>
<name>A0A6J1TC00_FRAOC</name>
<evidence type="ECO:0000313" key="11">
    <source>
        <dbReference type="Proteomes" id="UP000504606"/>
    </source>
</evidence>
<dbReference type="PANTHER" id="PTHR14002:SF45">
    <property type="entry name" value="ZP DOMAIN-CONTAINING PROTEIN"/>
    <property type="match status" value="1"/>
</dbReference>
<keyword evidence="2" id="KW-1003">Cell membrane</keyword>
<keyword evidence="11" id="KW-1185">Reference proteome</keyword>
<evidence type="ECO:0000256" key="1">
    <source>
        <dbReference type="ARBA" id="ARBA00004251"/>
    </source>
</evidence>
<dbReference type="OrthoDB" id="6420824at2759"/>
<evidence type="ECO:0000256" key="2">
    <source>
        <dbReference type="ARBA" id="ARBA00022475"/>
    </source>
</evidence>
<keyword evidence="7" id="KW-1015">Disulfide bond</keyword>
<keyword evidence="6 9" id="KW-0472">Membrane</keyword>
<dbReference type="RefSeq" id="XP_026288301.1">
    <property type="nucleotide sequence ID" value="XM_026432516.2"/>
</dbReference>
<evidence type="ECO:0000313" key="12">
    <source>
        <dbReference type="RefSeq" id="XP_026288301.1"/>
    </source>
</evidence>
<evidence type="ECO:0000256" key="8">
    <source>
        <dbReference type="ARBA" id="ARBA00023180"/>
    </source>
</evidence>
<dbReference type="InterPro" id="IPR001507">
    <property type="entry name" value="ZP_dom"/>
</dbReference>
<accession>A0A6J1TC00</accession>